<sequence length="465" mass="52538">MIFNIIFIFFIYNNFFIYTININNINNNKINNNENNLNNKNLNEILLEKQKFIGNNKKIIKLFNRNNSSVTVSGPPNSTTTPGKGANSMVTECTMGKEGTKGVGEEGDAGRGPYTVTEGLERKKNILMKFGNTLNKYDTTTTYSPNYPDNGMGTGGSTTTTYSPNGMGTNGTGYGYDQMGQPQQPMSSNPMNTNSMGQSQPVNQPMDQGMVSNPMTQPVNQPMVQPMDNSMVPNPMNPMSNPMGNPMDPMANPMNPMNPMTNGTDSMNPMMQPYQNVPEGYPNPNYIPQQNMNNNEKDIHDSWKCIFFSFFFPECSKPTNSIQNQSINTPIPQQYCNTYSNKLPNLNEFKMNDNKWLLIKENNLICLTRSQPVDTFQFIEFKDNFCNKFFFSSQILLVLRYGTAVDYLRLKGLNVNFNHLLEVIDDGFQGKLKVLIDNELIFIKEKLFTQLIGSMGKIIIFNFII</sequence>
<gene>
    <name evidence="2" type="ORF">TAT_000067900</name>
    <name evidence="3" type="ORF">TAV_000067500</name>
</gene>
<dbReference type="EMBL" id="UIVS01000001">
    <property type="protein sequence ID" value="SVP89973.1"/>
    <property type="molecule type" value="Genomic_DNA"/>
</dbReference>
<evidence type="ECO:0000313" key="3">
    <source>
        <dbReference type="EMBL" id="SVP89973.1"/>
    </source>
</evidence>
<dbReference type="EMBL" id="UIVT01000001">
    <property type="protein sequence ID" value="SVP88827.1"/>
    <property type="molecule type" value="Genomic_DNA"/>
</dbReference>
<dbReference type="AlphaFoldDB" id="A0A3B0MIV0"/>
<reference evidence="3" key="1">
    <citation type="submission" date="2018-07" db="EMBL/GenBank/DDBJ databases">
        <authorList>
            <person name="Quirk P.G."/>
            <person name="Krulwich T.A."/>
        </authorList>
    </citation>
    <scope>NUCLEOTIDE SEQUENCE</scope>
    <source>
        <strain evidence="3">Anand</strain>
    </source>
</reference>
<evidence type="ECO:0000256" key="1">
    <source>
        <dbReference type="SAM" id="MobiDB-lite"/>
    </source>
</evidence>
<proteinExistence type="predicted"/>
<feature type="region of interest" description="Disordered" evidence="1">
    <location>
        <begin position="71"/>
        <end position="90"/>
    </location>
</feature>
<organism evidence="3">
    <name type="scientific">Theileria annulata</name>
    <dbReference type="NCBI Taxonomy" id="5874"/>
    <lineage>
        <taxon>Eukaryota</taxon>
        <taxon>Sar</taxon>
        <taxon>Alveolata</taxon>
        <taxon>Apicomplexa</taxon>
        <taxon>Aconoidasida</taxon>
        <taxon>Piroplasmida</taxon>
        <taxon>Theileriidae</taxon>
        <taxon>Theileria</taxon>
    </lineage>
</organism>
<feature type="compositionally biased region" description="Polar residues" evidence="1">
    <location>
        <begin position="71"/>
        <end position="82"/>
    </location>
</feature>
<protein>
    <submittedName>
        <fullName evidence="3">Uncharacterized protein</fullName>
    </submittedName>
</protein>
<name>A0A3B0MIV0_THEAN</name>
<accession>A0A3B0MIV0</accession>
<dbReference type="VEuPathDB" id="PiroplasmaDB:TA02755"/>
<evidence type="ECO:0000313" key="2">
    <source>
        <dbReference type="EMBL" id="SVP88827.1"/>
    </source>
</evidence>